<comment type="similarity">
    <text evidence="3">Belongs to the FliH family.</text>
</comment>
<evidence type="ECO:0000256" key="1">
    <source>
        <dbReference type="ARBA" id="ARBA00003041"/>
    </source>
</evidence>
<organism evidence="11 12">
    <name type="scientific">Thiobacter aerophilum</name>
    <dbReference type="NCBI Taxonomy" id="3121275"/>
    <lineage>
        <taxon>Bacteria</taxon>
        <taxon>Pseudomonadati</taxon>
        <taxon>Pseudomonadota</taxon>
        <taxon>Betaproteobacteria</taxon>
        <taxon>Burkholderiales</taxon>
        <taxon>Thiobacteraceae</taxon>
        <taxon>Thiobacter</taxon>
    </lineage>
</organism>
<evidence type="ECO:0000256" key="5">
    <source>
        <dbReference type="ARBA" id="ARBA00022448"/>
    </source>
</evidence>
<evidence type="ECO:0000256" key="2">
    <source>
        <dbReference type="ARBA" id="ARBA00004496"/>
    </source>
</evidence>
<dbReference type="PANTHER" id="PTHR34982">
    <property type="entry name" value="YOP PROTEINS TRANSLOCATION PROTEIN L"/>
    <property type="match status" value="1"/>
</dbReference>
<dbReference type="EMBL" id="JBAJEX010000001">
    <property type="protein sequence ID" value="MEO1765858.1"/>
    <property type="molecule type" value="Genomic_DNA"/>
</dbReference>
<comment type="function">
    <text evidence="1">Needed for flagellar regrowth and assembly.</text>
</comment>
<keyword evidence="11" id="KW-0969">Cilium</keyword>
<evidence type="ECO:0000256" key="3">
    <source>
        <dbReference type="ARBA" id="ARBA00006602"/>
    </source>
</evidence>
<dbReference type="InterPro" id="IPR051472">
    <property type="entry name" value="T3SS_Stator/FliH"/>
</dbReference>
<evidence type="ECO:0000313" key="11">
    <source>
        <dbReference type="EMBL" id="MEO1765858.1"/>
    </source>
</evidence>
<keyword evidence="6" id="KW-0963">Cytoplasm</keyword>
<keyword evidence="5" id="KW-0813">Transport</keyword>
<sequence>MASKPIIPKEQLSAYQRWELASLEDNPPPPPEPAVKLPTAEELERIHQQAYQEGFAAGVREGRAQGEADAHRMRELMQGLDQALRGFEHAMAGEILALALEVARQLVRRTLSVEPERVLDVVREAIESLPQLSEHPVLVLNPDDANLVRQMLAYEYQESVWRVVEDPHMTRGGCRIETAESELDATLETRWKRIVSALGSDGNWND</sequence>
<evidence type="ECO:0000256" key="6">
    <source>
        <dbReference type="ARBA" id="ARBA00022490"/>
    </source>
</evidence>
<dbReference type="PRINTS" id="PR01003">
    <property type="entry name" value="FLGFLIH"/>
</dbReference>
<evidence type="ECO:0000313" key="12">
    <source>
        <dbReference type="Proteomes" id="UP001482231"/>
    </source>
</evidence>
<keyword evidence="8" id="KW-0653">Protein transport</keyword>
<proteinExistence type="inferred from homology"/>
<gene>
    <name evidence="11" type="ORF">V6E02_01305</name>
</gene>
<protein>
    <recommendedName>
        <fullName evidence="4">Flagellar assembly protein FliH</fullName>
    </recommendedName>
</protein>
<dbReference type="Pfam" id="PF02108">
    <property type="entry name" value="FliH"/>
    <property type="match status" value="1"/>
</dbReference>
<dbReference type="Proteomes" id="UP001482231">
    <property type="component" value="Unassembled WGS sequence"/>
</dbReference>
<dbReference type="InterPro" id="IPR018035">
    <property type="entry name" value="Flagellar_FliH/T3SS_HrpE"/>
</dbReference>
<evidence type="ECO:0000256" key="8">
    <source>
        <dbReference type="ARBA" id="ARBA00022927"/>
    </source>
</evidence>
<name>A0ABV0EEE6_9BURK</name>
<evidence type="ECO:0000256" key="9">
    <source>
        <dbReference type="ARBA" id="ARBA00023225"/>
    </source>
</evidence>
<evidence type="ECO:0000256" key="7">
    <source>
        <dbReference type="ARBA" id="ARBA00022795"/>
    </source>
</evidence>
<feature type="domain" description="Flagellar assembly protein FliH/Type III secretion system HrpE" evidence="10">
    <location>
        <begin position="70"/>
        <end position="194"/>
    </location>
</feature>
<evidence type="ECO:0000256" key="4">
    <source>
        <dbReference type="ARBA" id="ARBA00016507"/>
    </source>
</evidence>
<reference evidence="11 12" key="1">
    <citation type="submission" date="2024-02" db="EMBL/GenBank/DDBJ databases">
        <title>New thermophilic sulfur-oxidizing bacteria from a hot springs of the Uzon caldera (Kamchatka, Russia).</title>
        <authorList>
            <person name="Dukat A.M."/>
            <person name="Elcheninov A.G."/>
            <person name="Frolov E.N."/>
        </authorList>
    </citation>
    <scope>NUCLEOTIDE SEQUENCE [LARGE SCALE GENOMIC DNA]</scope>
    <source>
        <strain evidence="11 12">AK1</strain>
    </source>
</reference>
<dbReference type="SUPFAM" id="SSF160527">
    <property type="entry name" value="V-type ATPase subunit E-like"/>
    <property type="match status" value="1"/>
</dbReference>
<keyword evidence="12" id="KW-1185">Reference proteome</keyword>
<dbReference type="InterPro" id="IPR000563">
    <property type="entry name" value="Flag_FliH"/>
</dbReference>
<accession>A0ABV0EEE6</accession>
<keyword evidence="11" id="KW-0282">Flagellum</keyword>
<keyword evidence="7" id="KW-1005">Bacterial flagellum biogenesis</keyword>
<keyword evidence="9" id="KW-1006">Bacterial flagellum protein export</keyword>
<comment type="caution">
    <text evidence="11">The sequence shown here is derived from an EMBL/GenBank/DDBJ whole genome shotgun (WGS) entry which is preliminary data.</text>
</comment>
<dbReference type="PANTHER" id="PTHR34982:SF1">
    <property type="entry name" value="FLAGELLAR ASSEMBLY PROTEIN FLIH"/>
    <property type="match status" value="1"/>
</dbReference>
<dbReference type="Gene3D" id="3.30.2320.30">
    <property type="entry name" value="ATP synthase, E subunit, C-terminal"/>
    <property type="match status" value="1"/>
</dbReference>
<keyword evidence="11" id="KW-0966">Cell projection</keyword>
<comment type="subcellular location">
    <subcellularLocation>
        <location evidence="2">Cytoplasm</location>
    </subcellularLocation>
</comment>
<dbReference type="RefSeq" id="WP_347306380.1">
    <property type="nucleotide sequence ID" value="NZ_JBAJEX010000001.1"/>
</dbReference>
<dbReference type="InterPro" id="IPR038495">
    <property type="entry name" value="ATPase_E_C"/>
</dbReference>
<evidence type="ECO:0000259" key="10">
    <source>
        <dbReference type="Pfam" id="PF02108"/>
    </source>
</evidence>